<reference evidence="2" key="1">
    <citation type="submission" date="2016-03" db="EMBL/GenBank/DDBJ databases">
        <title>Mechanisms controlling the formation of the plant cell surface in tip-growing cells are functionally conserved among land plants.</title>
        <authorList>
            <person name="Honkanen S."/>
            <person name="Jones V.A."/>
            <person name="Morieri G."/>
            <person name="Champion C."/>
            <person name="Hetherington A.J."/>
            <person name="Kelly S."/>
            <person name="Saint-Marcoux D."/>
            <person name="Proust H."/>
            <person name="Prescott H."/>
            <person name="Dolan L."/>
        </authorList>
    </citation>
    <scope>NUCLEOTIDE SEQUENCE [LARGE SCALE GENOMIC DNA]</scope>
    <source>
        <tissue evidence="2">Whole gametophyte</tissue>
    </source>
</reference>
<proteinExistence type="predicted"/>
<accession>A0A176VS30</accession>
<keyword evidence="3" id="KW-1185">Reference proteome</keyword>
<name>A0A176VS30_MARPO</name>
<feature type="region of interest" description="Disordered" evidence="1">
    <location>
        <begin position="19"/>
        <end position="42"/>
    </location>
</feature>
<dbReference type="AlphaFoldDB" id="A0A176VS30"/>
<feature type="compositionally biased region" description="Low complexity" evidence="1">
    <location>
        <begin position="78"/>
        <end position="87"/>
    </location>
</feature>
<evidence type="ECO:0000256" key="1">
    <source>
        <dbReference type="SAM" id="MobiDB-lite"/>
    </source>
</evidence>
<feature type="compositionally biased region" description="Pro residues" evidence="1">
    <location>
        <begin position="88"/>
        <end position="103"/>
    </location>
</feature>
<evidence type="ECO:0000313" key="2">
    <source>
        <dbReference type="EMBL" id="OAE23223.1"/>
    </source>
</evidence>
<dbReference type="Proteomes" id="UP000077202">
    <property type="component" value="Unassembled WGS sequence"/>
</dbReference>
<dbReference type="EMBL" id="LVLJ01002916">
    <property type="protein sequence ID" value="OAE23223.1"/>
    <property type="molecule type" value="Genomic_DNA"/>
</dbReference>
<evidence type="ECO:0000313" key="3">
    <source>
        <dbReference type="Proteomes" id="UP000077202"/>
    </source>
</evidence>
<sequence>MHSTAHSLKILGSVETGDAHSRPFNHFVKTSPLDLSTPRVDQPKHFPSAASAYLLISRVNAQGPTIAPIPSPVPIADPSVAPISAPSVSPPVPGVAPSPPASGPAPSSGTPGPTPASPMAPAPGPNGQSAGVVLSPAVWTSFVVATLVVATMA</sequence>
<organism evidence="2 3">
    <name type="scientific">Marchantia polymorpha subsp. ruderalis</name>
    <dbReference type="NCBI Taxonomy" id="1480154"/>
    <lineage>
        <taxon>Eukaryota</taxon>
        <taxon>Viridiplantae</taxon>
        <taxon>Streptophyta</taxon>
        <taxon>Embryophyta</taxon>
        <taxon>Marchantiophyta</taxon>
        <taxon>Marchantiopsida</taxon>
        <taxon>Marchantiidae</taxon>
        <taxon>Marchantiales</taxon>
        <taxon>Marchantiaceae</taxon>
        <taxon>Marchantia</taxon>
    </lineage>
</organism>
<gene>
    <name evidence="2" type="ORF">AXG93_1630s1380</name>
</gene>
<feature type="compositionally biased region" description="Pro residues" evidence="1">
    <location>
        <begin position="112"/>
        <end position="124"/>
    </location>
</feature>
<feature type="region of interest" description="Disordered" evidence="1">
    <location>
        <begin position="78"/>
        <end position="127"/>
    </location>
</feature>
<comment type="caution">
    <text evidence="2">The sequence shown here is derived from an EMBL/GenBank/DDBJ whole genome shotgun (WGS) entry which is preliminary data.</text>
</comment>
<protein>
    <submittedName>
        <fullName evidence="2">Uncharacterized protein</fullName>
    </submittedName>
</protein>